<organism evidence="4 5">
    <name type="scientific">Nonomuraea typhae</name>
    <dbReference type="NCBI Taxonomy" id="2603600"/>
    <lineage>
        <taxon>Bacteria</taxon>
        <taxon>Bacillati</taxon>
        <taxon>Actinomycetota</taxon>
        <taxon>Actinomycetes</taxon>
        <taxon>Streptosporangiales</taxon>
        <taxon>Streptosporangiaceae</taxon>
        <taxon>Nonomuraea</taxon>
    </lineage>
</organism>
<evidence type="ECO:0000256" key="1">
    <source>
        <dbReference type="ARBA" id="ARBA00023295"/>
    </source>
</evidence>
<dbReference type="Proteomes" id="UP001612741">
    <property type="component" value="Unassembled WGS sequence"/>
</dbReference>
<dbReference type="Gene3D" id="2.60.40.10">
    <property type="entry name" value="Immunoglobulins"/>
    <property type="match status" value="1"/>
</dbReference>
<dbReference type="SUPFAM" id="SSF49265">
    <property type="entry name" value="Fibronectin type III"/>
    <property type="match status" value="1"/>
</dbReference>
<reference evidence="4 5" key="1">
    <citation type="submission" date="2024-10" db="EMBL/GenBank/DDBJ databases">
        <title>The Natural Products Discovery Center: Release of the First 8490 Sequenced Strains for Exploring Actinobacteria Biosynthetic Diversity.</title>
        <authorList>
            <person name="Kalkreuter E."/>
            <person name="Kautsar S.A."/>
            <person name="Yang D."/>
            <person name="Bader C.D."/>
            <person name="Teijaro C.N."/>
            <person name="Fluegel L."/>
            <person name="Davis C.M."/>
            <person name="Simpson J.R."/>
            <person name="Lauterbach L."/>
            <person name="Steele A.D."/>
            <person name="Gui C."/>
            <person name="Meng S."/>
            <person name="Li G."/>
            <person name="Viehrig K."/>
            <person name="Ye F."/>
            <person name="Su P."/>
            <person name="Kiefer A.F."/>
            <person name="Nichols A."/>
            <person name="Cepeda A.J."/>
            <person name="Yan W."/>
            <person name="Fan B."/>
            <person name="Jiang Y."/>
            <person name="Adhikari A."/>
            <person name="Zheng C.-J."/>
            <person name="Schuster L."/>
            <person name="Cowan T.M."/>
            <person name="Smanski M.J."/>
            <person name="Chevrette M.G."/>
            <person name="De Carvalho L.P.S."/>
            <person name="Shen B."/>
        </authorList>
    </citation>
    <scope>NUCLEOTIDE SEQUENCE [LARGE SCALE GENOMIC DNA]</scope>
    <source>
        <strain evidence="4 5">NPDC050545</strain>
    </source>
</reference>
<evidence type="ECO:0000313" key="5">
    <source>
        <dbReference type="Proteomes" id="UP001612741"/>
    </source>
</evidence>
<evidence type="ECO:0000313" key="4">
    <source>
        <dbReference type="EMBL" id="MFI6496918.1"/>
    </source>
</evidence>
<gene>
    <name evidence="4" type="ORF">ACIBG2_06025</name>
</gene>
<keyword evidence="2" id="KW-0119">Carbohydrate metabolism</keyword>
<feature type="domain" description="Fibronectin type-III" evidence="3">
    <location>
        <begin position="399"/>
        <end position="496"/>
    </location>
</feature>
<evidence type="ECO:0000256" key="2">
    <source>
        <dbReference type="ARBA" id="ARBA00023326"/>
    </source>
</evidence>
<sequence length="1010" mass="108029">MPVNEVLMGLGSWGVTLAEETPREVLDRLSYFGHVAVIPGRVNPAEYGDTLLTMARYVGVLTKRDFDDVKRIGGQGMAVWLGDSDDKGDVFETPQSIAGQTFANTITTLMSGSTAVIVGTLYSVAGTYTGTHVWQSRGKAIDYVCQTMGAEWRVNGNATLDAGPIANLFVTNPTCMVVRNGAGRDLTLTGLAGDMTLTRDVEDFTTRVVLLAEGEGEATATGSANHPSNPYLDIRGNPVKRVRLVSESATSSGNANARAQLQLNRFLGTRNGMRLSVSDDEIEGSFNVGDHVWVYDPDAGLFDTAQEVTFRGQRVNPIKLRAVEKSWPVTREMTVAYRHQDGTWINLTDFFLPESGATTIGVGELNRSLTNAGTEPVGPRPIPDTTVPGTVSWDLPFTTGVYLDALGNTRARILVEWLLPTNADGSTILDGSHYEIRYGISPASEWQTAFAPWGTLQANILDLSPGVDYDFQIRAVDLYGNQGAWSATETATANPDTIAPSTPAPPTVAGSRLAIQITHTLGKASGGTYNLELDLDHLEVHVGASSGFTPDSTTLKGKISAHAGMIAAGIPVIGTVEVEETTTRHVKVIAVDQAGNRSAASTSATATALLIDSAHISDLTATKITAGTLSADVVLGARIKTADNGQRVELNTTGLQGYNNAGTLLVSLQNNGVFFLRSATSGARLDFSNISGVQIFDSGGTRTAKLGIDGTFELRSAASGARIHLDGTGLKAYNTSGQQTVDIASSTGNVTLVGEIATGFSGKRIIFNPPGTSFPEIRFTPTSGSQYAKITTTSDTVGDYVGFNIETSISTNYKSHFRLYPNLIEVAYFQNFADIVYAYINMDDSSVRMGVNPAGGGGRIVLDPDGQVFINGNPFKSFVLDHPTDPDRWLVHACTESPTPGVEYWGEVLLDDQGYATVVLPSYFEALTRPEGRAVLVTPSGEPGPSNATATYPRDGKFVIDGLPNMRVYWLVKAIRADAGDMLVEPRRDEINVYGDGPYRYYTRKESAHG</sequence>
<comment type="caution">
    <text evidence="4">The sequence shown here is derived from an EMBL/GenBank/DDBJ whole genome shotgun (WGS) entry which is preliminary data.</text>
</comment>
<dbReference type="InterPro" id="IPR036116">
    <property type="entry name" value="FN3_sf"/>
</dbReference>
<protein>
    <recommendedName>
        <fullName evidence="3">Fibronectin type-III domain-containing protein</fullName>
    </recommendedName>
</protein>
<keyword evidence="1" id="KW-0326">Glycosidase</keyword>
<keyword evidence="5" id="KW-1185">Reference proteome</keyword>
<name>A0ABW7YM64_9ACTN</name>
<dbReference type="PROSITE" id="PS50853">
    <property type="entry name" value="FN3"/>
    <property type="match status" value="1"/>
</dbReference>
<dbReference type="EMBL" id="JBITGY010000002">
    <property type="protein sequence ID" value="MFI6496918.1"/>
    <property type="molecule type" value="Genomic_DNA"/>
</dbReference>
<dbReference type="RefSeq" id="WP_397079417.1">
    <property type="nucleotide sequence ID" value="NZ_JBITGY010000002.1"/>
</dbReference>
<dbReference type="InterPro" id="IPR003961">
    <property type="entry name" value="FN3_dom"/>
</dbReference>
<evidence type="ECO:0000259" key="3">
    <source>
        <dbReference type="PROSITE" id="PS50853"/>
    </source>
</evidence>
<dbReference type="InterPro" id="IPR013783">
    <property type="entry name" value="Ig-like_fold"/>
</dbReference>
<dbReference type="CDD" id="cd00063">
    <property type="entry name" value="FN3"/>
    <property type="match status" value="1"/>
</dbReference>
<proteinExistence type="predicted"/>
<accession>A0ABW7YM64</accession>
<keyword evidence="1" id="KW-0378">Hydrolase</keyword>
<keyword evidence="2" id="KW-0624">Polysaccharide degradation</keyword>